<dbReference type="PANTHER" id="PTHR32154">
    <property type="entry name" value="PYRUVATE-FLAVODOXIN OXIDOREDUCTASE-RELATED"/>
    <property type="match status" value="1"/>
</dbReference>
<feature type="domain" description="Pyruvate/ketoisovalerate oxidoreductase catalytic" evidence="2">
    <location>
        <begin position="35"/>
        <end position="197"/>
    </location>
</feature>
<evidence type="ECO:0000259" key="3">
    <source>
        <dbReference type="Pfam" id="PF01855"/>
    </source>
</evidence>
<dbReference type="GO" id="GO:0006082">
    <property type="term" value="P:organic acid metabolic process"/>
    <property type="evidence" value="ECO:0007669"/>
    <property type="project" value="UniProtKB-ARBA"/>
</dbReference>
<dbReference type="InterPro" id="IPR022367">
    <property type="entry name" value="2-oxoacid/accept_OxRdtase_asu"/>
</dbReference>
<feature type="domain" description="Pyruvate flavodoxin/ferredoxin oxidoreductase pyrimidine binding" evidence="3">
    <location>
        <begin position="228"/>
        <end position="456"/>
    </location>
</feature>
<dbReference type="InterPro" id="IPR002869">
    <property type="entry name" value="Pyrv_flavodox_OxRed_cen"/>
</dbReference>
<name>A0A2R6BVX9_9ARCH</name>
<evidence type="ECO:0000313" key="5">
    <source>
        <dbReference type="Proteomes" id="UP000241120"/>
    </source>
</evidence>
<dbReference type="Gene3D" id="3.40.50.920">
    <property type="match status" value="1"/>
</dbReference>
<dbReference type="Pfam" id="PF01855">
    <property type="entry name" value="POR_N"/>
    <property type="match status" value="1"/>
</dbReference>
<dbReference type="InterPro" id="IPR050722">
    <property type="entry name" value="Pyruvate:ferred/Flavod_OxRd"/>
</dbReference>
<gene>
    <name evidence="4" type="ORF">B9Q05_03300</name>
</gene>
<accession>A0A2R6BVX9</accession>
<dbReference type="AlphaFoldDB" id="A0A2R6BVX9"/>
<sequence length="608" mass="66884">MSSANIVVETNIILAYKMSDDESSKDVTVRLGAAAGDGIQSAGEIVTKIFSRSGLYVSTYNGNQSLIRGGHVWFHVHAGESRVYSLGFGIDYLVALTQLAYDEHYMNVNRGGVIIYDSSVVKEHDFPDHVTKVDAPLTKIALKYEKRPIMKNTVAIGLLCGLLGLDFKLVGDVISEQFFRKPDVQKSNVEAARDGYEFSKQFGTLKKLTYDYTKRRTFMHADYAFALGAVAAGCRFYAAYPMSPASPILHWMASNAKRFGVRVFLGEDEIAVVNATIGASLAGARSLCATSGGGFSLMQEAIGQAAMTETPLVVVDVMRAGPSTGLPTKTAQGDLNMMLGISHDDFPRVILAPRSPEDAFRTAGRAFNLAEKYQLPVIVLLDFAIGDGGYATVENLNPNIPIERGKIVKEAAPDMHNGVWFKRYALTEDGVSPRALPGTPGLMFVAKTDEHDEFGHDLSDVLAGLREAVDMRRKQFNKRMIKLQGVAKEMNPPDVFGPDKADLTIVTWGSSSLPVREALERLWGDGFKVNSYEFYDIYPFPADVESMLKQASELMDVEQNYTAQMAKLIRRETGVLIQKYYLKYDGEPIYPIEVVKAVKQHIAGSNGR</sequence>
<dbReference type="CDD" id="cd07034">
    <property type="entry name" value="TPP_PYR_PFOR_IOR-alpha_like"/>
    <property type="match status" value="1"/>
</dbReference>
<dbReference type="GO" id="GO:0016903">
    <property type="term" value="F:oxidoreductase activity, acting on the aldehyde or oxo group of donors"/>
    <property type="evidence" value="ECO:0007669"/>
    <property type="project" value="InterPro"/>
</dbReference>
<protein>
    <recommendedName>
        <fullName evidence="6">2-oxoacid:ferredoxin oxidoreductase subunit alpha</fullName>
    </recommendedName>
</protein>
<dbReference type="Gene3D" id="3.40.920.10">
    <property type="entry name" value="Pyruvate-ferredoxin oxidoreductase, PFOR, domain III"/>
    <property type="match status" value="1"/>
</dbReference>
<evidence type="ECO:0000256" key="1">
    <source>
        <dbReference type="ARBA" id="ARBA00023002"/>
    </source>
</evidence>
<comment type="caution">
    <text evidence="4">The sequence shown here is derived from an EMBL/GenBank/DDBJ whole genome shotgun (WGS) entry which is preliminary data.</text>
</comment>
<proteinExistence type="predicted"/>
<dbReference type="NCBIfam" id="TIGR03710">
    <property type="entry name" value="OAFO_sf"/>
    <property type="match status" value="1"/>
</dbReference>
<dbReference type="InterPro" id="IPR019752">
    <property type="entry name" value="Pyrv/ketoisovalerate_OxRed_cat"/>
</dbReference>
<dbReference type="SUPFAM" id="SSF52922">
    <property type="entry name" value="TK C-terminal domain-like"/>
    <property type="match status" value="1"/>
</dbReference>
<dbReference type="FunFam" id="3.40.50.970:FF:000022">
    <property type="entry name" value="2-oxoglutarate ferredoxin oxidoreductase alpha subunit"/>
    <property type="match status" value="1"/>
</dbReference>
<dbReference type="GO" id="GO:0044272">
    <property type="term" value="P:sulfur compound biosynthetic process"/>
    <property type="evidence" value="ECO:0007669"/>
    <property type="project" value="UniProtKB-ARBA"/>
</dbReference>
<dbReference type="InterPro" id="IPR009014">
    <property type="entry name" value="Transketo_C/PFOR_II"/>
</dbReference>
<dbReference type="SUPFAM" id="SSF52518">
    <property type="entry name" value="Thiamin diphosphate-binding fold (THDP-binding)"/>
    <property type="match status" value="1"/>
</dbReference>
<dbReference type="PANTHER" id="PTHR32154:SF20">
    <property type="entry name" value="2-OXOGLUTARATE OXIDOREDUCTASE SUBUNIT KORA"/>
    <property type="match status" value="1"/>
</dbReference>
<dbReference type="Proteomes" id="UP000241120">
    <property type="component" value="Unassembled WGS sequence"/>
</dbReference>
<dbReference type="InterPro" id="IPR002880">
    <property type="entry name" value="Pyrv_Fd/Flavodoxin_OxRdtase_N"/>
</dbReference>
<evidence type="ECO:0000313" key="4">
    <source>
        <dbReference type="EMBL" id="PSO02813.1"/>
    </source>
</evidence>
<dbReference type="Gene3D" id="3.40.50.970">
    <property type="match status" value="1"/>
</dbReference>
<dbReference type="InterPro" id="IPR029061">
    <property type="entry name" value="THDP-binding"/>
</dbReference>
<evidence type="ECO:0000259" key="2">
    <source>
        <dbReference type="Pfam" id="PF01558"/>
    </source>
</evidence>
<dbReference type="GO" id="GO:0006979">
    <property type="term" value="P:response to oxidative stress"/>
    <property type="evidence" value="ECO:0007669"/>
    <property type="project" value="TreeGrafter"/>
</dbReference>
<keyword evidence="1" id="KW-0560">Oxidoreductase</keyword>
<evidence type="ECO:0008006" key="6">
    <source>
        <dbReference type="Google" id="ProtNLM"/>
    </source>
</evidence>
<organism evidence="4 5">
    <name type="scientific">Candidatus Marsarchaeota G2 archaeon ECH_B_1</name>
    <dbReference type="NCBI Taxonomy" id="1978159"/>
    <lineage>
        <taxon>Archaea</taxon>
        <taxon>Candidatus Marsarchaeota</taxon>
        <taxon>Candidatus Marsarchaeota group 2</taxon>
    </lineage>
</organism>
<dbReference type="EMBL" id="NEXG01000004">
    <property type="protein sequence ID" value="PSO02813.1"/>
    <property type="molecule type" value="Genomic_DNA"/>
</dbReference>
<reference evidence="4 5" key="1">
    <citation type="submission" date="2017-04" db="EMBL/GenBank/DDBJ databases">
        <title>Novel microbial lineages endemic to geothermal iron-oxide mats fill important gaps in the evolutionary history of Archaea.</title>
        <authorList>
            <person name="Jay Z.J."/>
            <person name="Beam J.P."/>
            <person name="Dlakic M."/>
            <person name="Rusch D.B."/>
            <person name="Kozubal M.A."/>
            <person name="Inskeep W.P."/>
        </authorList>
    </citation>
    <scope>NUCLEOTIDE SEQUENCE [LARGE SCALE GENOMIC DNA]</scope>
    <source>
        <strain evidence="4">ECH_B_1</strain>
    </source>
</reference>
<dbReference type="Pfam" id="PF01558">
    <property type="entry name" value="POR"/>
    <property type="match status" value="1"/>
</dbReference>
<dbReference type="SUPFAM" id="SSF53323">
    <property type="entry name" value="Pyruvate-ferredoxin oxidoreductase, PFOR, domain III"/>
    <property type="match status" value="1"/>
</dbReference>